<name>A0A1S1Z2S1_FLAPC</name>
<sequence>MSYNIKHIHSYRKGNVVTIYLPNFCLNQLSQEITHQIIEALEKINEDKNINMVVFRTVQENFFLPKFPIENASIISKNIINSDYFINLTDMIQNMRAMTVTVVEGATNSIGSSFVKASDLSYATESTLFSDGLNVESNQLYNSEKAEIKGIITRVIPSDKIEITLDYLGSTYEKE</sequence>
<dbReference type="STRING" id="915059.NH26_15065"/>
<comment type="caution">
    <text evidence="1">The sequence shown here is derived from an EMBL/GenBank/DDBJ whole genome shotgun (WGS) entry which is preliminary data.</text>
</comment>
<keyword evidence="2" id="KW-1185">Reference proteome</keyword>
<protein>
    <submittedName>
        <fullName evidence="1">Uncharacterized protein</fullName>
    </submittedName>
</protein>
<dbReference type="Proteomes" id="UP000179797">
    <property type="component" value="Unassembled WGS sequence"/>
</dbReference>
<dbReference type="SUPFAM" id="SSF52096">
    <property type="entry name" value="ClpP/crotonase"/>
    <property type="match status" value="1"/>
</dbReference>
<dbReference type="GO" id="GO:0003824">
    <property type="term" value="F:catalytic activity"/>
    <property type="evidence" value="ECO:0007669"/>
    <property type="project" value="UniProtKB-ARBA"/>
</dbReference>
<dbReference type="RefSeq" id="WP_044229151.1">
    <property type="nucleotide sequence ID" value="NZ_JRYR02000001.1"/>
</dbReference>
<organism evidence="1 2">
    <name type="scientific">Flammeovirga pacifica</name>
    <dbReference type="NCBI Taxonomy" id="915059"/>
    <lineage>
        <taxon>Bacteria</taxon>
        <taxon>Pseudomonadati</taxon>
        <taxon>Bacteroidota</taxon>
        <taxon>Cytophagia</taxon>
        <taxon>Cytophagales</taxon>
        <taxon>Flammeovirgaceae</taxon>
        <taxon>Flammeovirga</taxon>
    </lineage>
</organism>
<evidence type="ECO:0000313" key="2">
    <source>
        <dbReference type="Proteomes" id="UP000179797"/>
    </source>
</evidence>
<dbReference type="InterPro" id="IPR001753">
    <property type="entry name" value="Enoyl-CoA_hydra/iso"/>
</dbReference>
<dbReference type="Gene3D" id="3.90.226.10">
    <property type="entry name" value="2-enoyl-CoA Hydratase, Chain A, domain 1"/>
    <property type="match status" value="1"/>
</dbReference>
<accession>A0A1S1Z2S1</accession>
<proteinExistence type="predicted"/>
<gene>
    <name evidence="1" type="ORF">NH26_15065</name>
</gene>
<dbReference type="InterPro" id="IPR029045">
    <property type="entry name" value="ClpP/crotonase-like_dom_sf"/>
</dbReference>
<dbReference type="AlphaFoldDB" id="A0A1S1Z2S1"/>
<reference evidence="1 2" key="1">
    <citation type="journal article" date="2012" name="Int. J. Syst. Evol. Microbiol.">
        <title>Flammeovirga pacifica sp. nov., isolated from deep-sea sediment.</title>
        <authorList>
            <person name="Xu H."/>
            <person name="Fu Y."/>
            <person name="Yang N."/>
            <person name="Ding Z."/>
            <person name="Lai Q."/>
            <person name="Zeng R."/>
        </authorList>
    </citation>
    <scope>NUCLEOTIDE SEQUENCE [LARGE SCALE GENOMIC DNA]</scope>
    <source>
        <strain evidence="2">DSM 24597 / LMG 26175 / WPAGA1</strain>
    </source>
</reference>
<dbReference type="OrthoDB" id="978792at2"/>
<dbReference type="EMBL" id="JRYR02000001">
    <property type="protein sequence ID" value="OHX67574.1"/>
    <property type="molecule type" value="Genomic_DNA"/>
</dbReference>
<dbReference type="Pfam" id="PF00378">
    <property type="entry name" value="ECH_1"/>
    <property type="match status" value="1"/>
</dbReference>
<evidence type="ECO:0000313" key="1">
    <source>
        <dbReference type="EMBL" id="OHX67574.1"/>
    </source>
</evidence>